<dbReference type="EMBL" id="LHXN01000036">
    <property type="protein sequence ID" value="KXA92684.1"/>
    <property type="molecule type" value="Genomic_DNA"/>
</dbReference>
<keyword evidence="1" id="KW-1133">Transmembrane helix</keyword>
<evidence type="ECO:0000313" key="3">
    <source>
        <dbReference type="Proteomes" id="UP000070373"/>
    </source>
</evidence>
<sequence>MLDNRGNLVWRVLFGVVMAALLMGIFLAYINAQHEYAAGREARSLANHLSRTAFSAAIGQESVYELPPSVGDSSYELDSKNNKFIVRITGGAQKGNEYRSSVGIKLEVRSLPGPNETLHAQGRKDKLIISSEKIEPPEPEKIPTENFVAPDFYKFSKTNPKAATAILATYFFAEENYPTKKKFGREYV</sequence>
<keyword evidence="1" id="KW-0812">Transmembrane</keyword>
<gene>
    <name evidence="2" type="ORF">AKJ64_02470</name>
</gene>
<evidence type="ECO:0000256" key="1">
    <source>
        <dbReference type="SAM" id="Phobius"/>
    </source>
</evidence>
<proteinExistence type="predicted"/>
<keyword evidence="3" id="KW-1185">Reference proteome</keyword>
<dbReference type="Proteomes" id="UP000070373">
    <property type="component" value="Unassembled WGS sequence"/>
</dbReference>
<organism evidence="2 3">
    <name type="scientific">candidate division MSBL1 archaeon SCGC-AAA259E17</name>
    <dbReference type="NCBI Taxonomy" id="1698263"/>
    <lineage>
        <taxon>Archaea</taxon>
        <taxon>Methanobacteriati</taxon>
        <taxon>Methanobacteriota</taxon>
        <taxon>candidate division MSBL1</taxon>
    </lineage>
</organism>
<comment type="caution">
    <text evidence="2">The sequence shown here is derived from an EMBL/GenBank/DDBJ whole genome shotgun (WGS) entry which is preliminary data.</text>
</comment>
<keyword evidence="1" id="KW-0472">Membrane</keyword>
<evidence type="ECO:0000313" key="2">
    <source>
        <dbReference type="EMBL" id="KXA92684.1"/>
    </source>
</evidence>
<feature type="transmembrane region" description="Helical" evidence="1">
    <location>
        <begin position="12"/>
        <end position="30"/>
    </location>
</feature>
<name>A0A133UET7_9EURY</name>
<dbReference type="AlphaFoldDB" id="A0A133UET7"/>
<protein>
    <submittedName>
        <fullName evidence="2">Uncharacterized protein</fullName>
    </submittedName>
</protein>
<reference evidence="2 3" key="1">
    <citation type="journal article" date="2016" name="Sci. Rep.">
        <title>Metabolic traits of an uncultured archaeal lineage -MSBL1- from brine pools of the Red Sea.</title>
        <authorList>
            <person name="Mwirichia R."/>
            <person name="Alam I."/>
            <person name="Rashid M."/>
            <person name="Vinu M."/>
            <person name="Ba-Alawi W."/>
            <person name="Anthony Kamau A."/>
            <person name="Kamanda Ngugi D."/>
            <person name="Goker M."/>
            <person name="Klenk H.P."/>
            <person name="Bajic V."/>
            <person name="Stingl U."/>
        </authorList>
    </citation>
    <scope>NUCLEOTIDE SEQUENCE [LARGE SCALE GENOMIC DNA]</scope>
    <source>
        <strain evidence="2">SCGC-AAA259E17</strain>
    </source>
</reference>
<accession>A0A133UET7</accession>